<dbReference type="SUPFAM" id="SSF53335">
    <property type="entry name" value="S-adenosyl-L-methionine-dependent methyltransferases"/>
    <property type="match status" value="1"/>
</dbReference>
<accession>A0ABX6IC49</accession>
<name>A0ABX6IC49_9ACTN</name>
<keyword evidence="5" id="KW-1185">Reference proteome</keyword>
<evidence type="ECO:0000313" key="5">
    <source>
        <dbReference type="Proteomes" id="UP001059836"/>
    </source>
</evidence>
<protein>
    <submittedName>
        <fullName evidence="4">Methyltransferase domain-containing protein</fullName>
    </submittedName>
</protein>
<keyword evidence="2" id="KW-0808">Transferase</keyword>
<dbReference type="Gene3D" id="3.40.50.150">
    <property type="entry name" value="Vaccinia Virus protein VP39"/>
    <property type="match status" value="1"/>
</dbReference>
<dbReference type="CDD" id="cd02440">
    <property type="entry name" value="AdoMet_MTases"/>
    <property type="match status" value="1"/>
</dbReference>
<dbReference type="GO" id="GO:0008168">
    <property type="term" value="F:methyltransferase activity"/>
    <property type="evidence" value="ECO:0007669"/>
    <property type="project" value="UniProtKB-KW"/>
</dbReference>
<reference evidence="4" key="1">
    <citation type="journal article" date="2021" name="Nat. Microbiol.">
        <title>Cocultivation of an ultrasmall environmental parasitic bacterium with lytic ability against bacteria associated with wastewater foams.</title>
        <authorList>
            <person name="Batinovic S."/>
            <person name="Rose J.J.A."/>
            <person name="Ratcliffe J."/>
            <person name="Seviour R.J."/>
            <person name="Petrovski S."/>
        </authorList>
    </citation>
    <scope>NUCLEOTIDE SEQUENCE</scope>
    <source>
        <strain evidence="4">CON9</strain>
    </source>
</reference>
<evidence type="ECO:0000259" key="3">
    <source>
        <dbReference type="Pfam" id="PF13649"/>
    </source>
</evidence>
<sequence>MVDKPGYDVMADAYAELLPEAFSTPLERRVVDAFIGLLDDADATVCDIGCGTGHVAGYLRNGGIDVIGVDPSLAMLTHARNTYPDVSFIEDDAWASTVALDDCAGIIARFSVIHVDPEQVPVIFASWFRRLREGSHILVACQSSDDPGAHEFDHAVARAWRWHPDTLADALTSAGFTEVFRTVSRPSEGFHRFPEVHIAARRSVTQDNWDGFRS</sequence>
<dbReference type="InterPro" id="IPR029063">
    <property type="entry name" value="SAM-dependent_MTases_sf"/>
</dbReference>
<organism evidence="4 5">
    <name type="scientific">Gordonia pseudamarae</name>
    <dbReference type="NCBI Taxonomy" id="2831662"/>
    <lineage>
        <taxon>Bacteria</taxon>
        <taxon>Bacillati</taxon>
        <taxon>Actinomycetota</taxon>
        <taxon>Actinomycetes</taxon>
        <taxon>Mycobacteriales</taxon>
        <taxon>Gordoniaceae</taxon>
        <taxon>Gordonia</taxon>
    </lineage>
</organism>
<proteinExistence type="predicted"/>
<dbReference type="PANTHER" id="PTHR43861">
    <property type="entry name" value="TRANS-ACONITATE 2-METHYLTRANSFERASE-RELATED"/>
    <property type="match status" value="1"/>
</dbReference>
<dbReference type="PANTHER" id="PTHR43861:SF1">
    <property type="entry name" value="TRANS-ACONITATE 2-METHYLTRANSFERASE"/>
    <property type="match status" value="1"/>
</dbReference>
<evidence type="ECO:0000256" key="1">
    <source>
        <dbReference type="ARBA" id="ARBA00022603"/>
    </source>
</evidence>
<feature type="domain" description="Methyltransferase" evidence="3">
    <location>
        <begin position="45"/>
        <end position="134"/>
    </location>
</feature>
<dbReference type="InterPro" id="IPR041698">
    <property type="entry name" value="Methyltransf_25"/>
</dbReference>
<dbReference type="Proteomes" id="UP001059836">
    <property type="component" value="Chromosome"/>
</dbReference>
<dbReference type="EMBL" id="CP045809">
    <property type="protein sequence ID" value="QHN33574.1"/>
    <property type="molecule type" value="Genomic_DNA"/>
</dbReference>
<dbReference type="Pfam" id="PF13649">
    <property type="entry name" value="Methyltransf_25"/>
    <property type="match status" value="1"/>
</dbReference>
<keyword evidence="1 4" id="KW-0489">Methyltransferase</keyword>
<gene>
    <name evidence="4" type="ORF">GII31_00275</name>
</gene>
<dbReference type="GO" id="GO:0032259">
    <property type="term" value="P:methylation"/>
    <property type="evidence" value="ECO:0007669"/>
    <property type="project" value="UniProtKB-KW"/>
</dbReference>
<evidence type="ECO:0000256" key="2">
    <source>
        <dbReference type="ARBA" id="ARBA00022679"/>
    </source>
</evidence>
<evidence type="ECO:0000313" key="4">
    <source>
        <dbReference type="EMBL" id="QHN33574.1"/>
    </source>
</evidence>